<dbReference type="FunFam" id="1.50.10.20:FF:000005">
    <property type="entry name" value="Geranylgeranyl transferase type-1 subunit beta"/>
    <property type="match status" value="1"/>
</dbReference>
<sequence>MVFLRAQHIKFFQRCLNVLPYAMSSLDEMRMTVAYFAVSGLDLLNALDTIENKHRIIEWIYSLQVLPNSDRTNLDRCGFKGSHASGYKGDNLDDGASEFNCGHIAMTYTALATLIILGDDLGRVDRYAVMQGLKALQQESGSFTANIHGSEDDMRFVYCATAICSLLHDWSGFDKDSTVKFIQSCYSYDGGISPYPGTESHGGSTYCAVSSLALMGRLHSALTERQLRSLQRWCLNRQLTGFQGRPNKPIDTCYSFWVGGALKLLGAFQFVDHKENYEFLQSTQDGITGGFCKWPDSDPDPMHAYMGIASLSLMGMEKLAPLQPALNISQRAAEHLKKVHLSWDLPEHRSNDAHGAGDS</sequence>
<reference evidence="17 18" key="1">
    <citation type="journal article" date="2023" name="Arcadia Sci">
        <title>De novo assembly of a long-read Amblyomma americanum tick genome.</title>
        <authorList>
            <person name="Chou S."/>
            <person name="Poskanzer K.E."/>
            <person name="Rollins M."/>
            <person name="Thuy-Boun P.S."/>
        </authorList>
    </citation>
    <scope>NUCLEOTIDE SEQUENCE [LARGE SCALE GENOMIC DNA]</scope>
    <source>
        <strain evidence="17">F_SG_1</strain>
        <tissue evidence="17">Salivary glands</tissue>
    </source>
</reference>
<dbReference type="PANTHER" id="PTHR11774">
    <property type="entry name" value="GERANYLGERANYL TRANSFERASE TYPE BETA SUBUNIT"/>
    <property type="match status" value="1"/>
</dbReference>
<dbReference type="AlphaFoldDB" id="A0AAQ4FB05"/>
<keyword evidence="6" id="KW-0637">Prenyltransferase</keyword>
<evidence type="ECO:0000256" key="14">
    <source>
        <dbReference type="ARBA" id="ARBA00065714"/>
    </source>
</evidence>
<evidence type="ECO:0000256" key="12">
    <source>
        <dbReference type="ARBA" id="ARBA00031713"/>
    </source>
</evidence>
<name>A0AAQ4FB05_AMBAM</name>
<dbReference type="GO" id="GO:0046872">
    <property type="term" value="F:metal ion binding"/>
    <property type="evidence" value="ECO:0007669"/>
    <property type="project" value="UniProtKB-KW"/>
</dbReference>
<comment type="catalytic activity">
    <reaction evidence="13">
        <text>geranylgeranyl diphosphate + L-cysteinyl-[protein] = S-geranylgeranyl-L-cysteinyl-[protein] + diphosphate</text>
        <dbReference type="Rhea" id="RHEA:21240"/>
        <dbReference type="Rhea" id="RHEA-COMP:10131"/>
        <dbReference type="Rhea" id="RHEA-COMP:11537"/>
        <dbReference type="ChEBI" id="CHEBI:29950"/>
        <dbReference type="ChEBI" id="CHEBI:33019"/>
        <dbReference type="ChEBI" id="CHEBI:57533"/>
        <dbReference type="ChEBI" id="CHEBI:86021"/>
        <dbReference type="EC" id="2.5.1.59"/>
    </reaction>
</comment>
<comment type="subunit">
    <text evidence="14">Heterodimer of FNTA and PGGT1B. PGGT1B mediates interaction with substrate peptides.</text>
</comment>
<proteinExistence type="inferred from homology"/>
<evidence type="ECO:0000256" key="15">
    <source>
        <dbReference type="ARBA" id="ARBA00078363"/>
    </source>
</evidence>
<dbReference type="InterPro" id="IPR001330">
    <property type="entry name" value="Prenyltrans"/>
</dbReference>
<keyword evidence="10" id="KW-0862">Zinc</keyword>
<dbReference type="InterPro" id="IPR041960">
    <property type="entry name" value="GGTase_I_beta"/>
</dbReference>
<comment type="cofactor">
    <cofactor evidence="2">
        <name>Zn(2+)</name>
        <dbReference type="ChEBI" id="CHEBI:29105"/>
    </cofactor>
</comment>
<evidence type="ECO:0000256" key="7">
    <source>
        <dbReference type="ARBA" id="ARBA00022679"/>
    </source>
</evidence>
<dbReference type="Proteomes" id="UP001321473">
    <property type="component" value="Unassembled WGS sequence"/>
</dbReference>
<dbReference type="Pfam" id="PF00432">
    <property type="entry name" value="Prenyltrans"/>
    <property type="match status" value="1"/>
</dbReference>
<dbReference type="EMBL" id="JARKHS020004753">
    <property type="protein sequence ID" value="KAK8784206.1"/>
    <property type="molecule type" value="Genomic_DNA"/>
</dbReference>
<feature type="domain" description="Prenyltransferase alpha-alpha toroid" evidence="16">
    <location>
        <begin position="3"/>
        <end position="328"/>
    </location>
</feature>
<evidence type="ECO:0000256" key="1">
    <source>
        <dbReference type="ARBA" id="ARBA00001946"/>
    </source>
</evidence>
<evidence type="ECO:0000256" key="10">
    <source>
        <dbReference type="ARBA" id="ARBA00022833"/>
    </source>
</evidence>
<accession>A0AAQ4FB05</accession>
<evidence type="ECO:0000259" key="16">
    <source>
        <dbReference type="Pfam" id="PF00432"/>
    </source>
</evidence>
<keyword evidence="7" id="KW-0808">Transferase</keyword>
<evidence type="ECO:0000256" key="2">
    <source>
        <dbReference type="ARBA" id="ARBA00001947"/>
    </source>
</evidence>
<evidence type="ECO:0000256" key="9">
    <source>
        <dbReference type="ARBA" id="ARBA00022737"/>
    </source>
</evidence>
<evidence type="ECO:0000256" key="11">
    <source>
        <dbReference type="ARBA" id="ARBA00022842"/>
    </source>
</evidence>
<dbReference type="InterPro" id="IPR045089">
    <property type="entry name" value="PGGT1B-like"/>
</dbReference>
<keyword evidence="9" id="KW-0677">Repeat</keyword>
<protein>
    <recommendedName>
        <fullName evidence="5">Geranylgeranyl transferase type-1 subunit beta</fullName>
        <ecNumber evidence="4">2.5.1.59</ecNumber>
    </recommendedName>
    <alternativeName>
        <fullName evidence="12">Geranylgeranyl transferase type I subunit beta</fullName>
    </alternativeName>
    <alternativeName>
        <fullName evidence="15">Type I protein geranyl-geranyltransferase subunit beta</fullName>
    </alternativeName>
</protein>
<gene>
    <name evidence="17" type="ORF">V5799_009433</name>
</gene>
<evidence type="ECO:0000256" key="5">
    <source>
        <dbReference type="ARBA" id="ARBA00020603"/>
    </source>
</evidence>
<evidence type="ECO:0000256" key="8">
    <source>
        <dbReference type="ARBA" id="ARBA00022723"/>
    </source>
</evidence>
<dbReference type="EC" id="2.5.1.59" evidence="4"/>
<evidence type="ECO:0000256" key="4">
    <source>
        <dbReference type="ARBA" id="ARBA00012700"/>
    </source>
</evidence>
<comment type="caution">
    <text evidence="17">The sequence shown here is derived from an EMBL/GenBank/DDBJ whole genome shotgun (WGS) entry which is preliminary data.</text>
</comment>
<dbReference type="InterPro" id="IPR008930">
    <property type="entry name" value="Terpenoid_cyclase/PrenylTrfase"/>
</dbReference>
<keyword evidence="8" id="KW-0479">Metal-binding</keyword>
<evidence type="ECO:0000256" key="3">
    <source>
        <dbReference type="ARBA" id="ARBA00010497"/>
    </source>
</evidence>
<keyword evidence="11" id="KW-0460">Magnesium</keyword>
<dbReference type="CDD" id="cd02895">
    <property type="entry name" value="GGTase-I"/>
    <property type="match status" value="1"/>
</dbReference>
<evidence type="ECO:0000256" key="6">
    <source>
        <dbReference type="ARBA" id="ARBA00022602"/>
    </source>
</evidence>
<comment type="similarity">
    <text evidence="3">Belongs to the protein prenyltransferase subunit beta family.</text>
</comment>
<dbReference type="GO" id="GO:0005953">
    <property type="term" value="C:CAAX-protein geranylgeranyltransferase complex"/>
    <property type="evidence" value="ECO:0007669"/>
    <property type="project" value="InterPro"/>
</dbReference>
<dbReference type="PANTHER" id="PTHR11774:SF4">
    <property type="entry name" value="GERANYLGERANYL TRANSFERASE TYPE-1 SUBUNIT BETA"/>
    <property type="match status" value="1"/>
</dbReference>
<keyword evidence="18" id="KW-1185">Reference proteome</keyword>
<evidence type="ECO:0000313" key="17">
    <source>
        <dbReference type="EMBL" id="KAK8784206.1"/>
    </source>
</evidence>
<organism evidence="17 18">
    <name type="scientific">Amblyomma americanum</name>
    <name type="common">Lone star tick</name>
    <dbReference type="NCBI Taxonomy" id="6943"/>
    <lineage>
        <taxon>Eukaryota</taxon>
        <taxon>Metazoa</taxon>
        <taxon>Ecdysozoa</taxon>
        <taxon>Arthropoda</taxon>
        <taxon>Chelicerata</taxon>
        <taxon>Arachnida</taxon>
        <taxon>Acari</taxon>
        <taxon>Parasitiformes</taxon>
        <taxon>Ixodida</taxon>
        <taxon>Ixodoidea</taxon>
        <taxon>Ixodidae</taxon>
        <taxon>Amblyomminae</taxon>
        <taxon>Amblyomma</taxon>
    </lineage>
</organism>
<comment type="cofactor">
    <cofactor evidence="1">
        <name>Mg(2+)</name>
        <dbReference type="ChEBI" id="CHEBI:18420"/>
    </cofactor>
</comment>
<dbReference type="GO" id="GO:0004662">
    <property type="term" value="F:CAAX-protein geranylgeranyltransferase activity"/>
    <property type="evidence" value="ECO:0007669"/>
    <property type="project" value="UniProtKB-EC"/>
</dbReference>
<evidence type="ECO:0000313" key="18">
    <source>
        <dbReference type="Proteomes" id="UP001321473"/>
    </source>
</evidence>
<dbReference type="Gene3D" id="1.50.10.20">
    <property type="match status" value="1"/>
</dbReference>
<dbReference type="SUPFAM" id="SSF48239">
    <property type="entry name" value="Terpenoid cyclases/Protein prenyltransferases"/>
    <property type="match status" value="1"/>
</dbReference>
<evidence type="ECO:0000256" key="13">
    <source>
        <dbReference type="ARBA" id="ARBA00050428"/>
    </source>
</evidence>